<name>A0ABQ9II55_9NEOP</name>
<proteinExistence type="predicted"/>
<keyword evidence="2" id="KW-1185">Reference proteome</keyword>
<sequence>MGPSAYGQQLTSAGLCAMPCCSVHHRARGRESRADDAVGRQVFSGISHLPHPWIPVLLHSHLISPSPALNTSLLRAAQISQLNSVPVPSNASFYIWDYTRAVTSPEAKILVPVHQNPVKSWKNWVKSSELQKWKIQKNSGYEGPLHALPQCCTAVEHVCRTFSQPLALATAAKKYGNLTFICASPVLPQLLHGGRKLDSVACSPRAARKLSYLASSPRQTVQRQASHVPTMAAYGVHISGSAMHAEIKVKIVKKLFLTGLGEIREGNKLLPIGLEEMWEIRESNRARWGNGHAAAAAAAEGTFSIYVIEQCCFIHKGKHKIGGKLSVSHTTPLVPHNPHSPLPPQDLLVVLTSLIQQLHTMLQLLLPIFQPVASQMCPGPPRRGGGARGCNAQGPRSPGGPSWARLYCSTLVEGVVRFGIINPGWGRVRYEIGSRLVFRQHDLKDNGVVVRILISHLREPGSIPSRVTPGFFRVGIVPNNAAGSWIFSGISHSPVPALLHAHLTSPSSAKISKSHQSAMLCRVLRVPSCTVAFTHQVSRPLVCSHHKYLLRHQLAISCYRPSSSLMSLAVPDIARSLHSANCHLRKDSRP</sequence>
<dbReference type="EMBL" id="JARBHB010000001">
    <property type="protein sequence ID" value="KAJ8895523.1"/>
    <property type="molecule type" value="Genomic_DNA"/>
</dbReference>
<reference evidence="1 2" key="1">
    <citation type="submission" date="2023-02" db="EMBL/GenBank/DDBJ databases">
        <title>LHISI_Scaffold_Assembly.</title>
        <authorList>
            <person name="Stuart O.P."/>
            <person name="Cleave R."/>
            <person name="Magrath M.J.L."/>
            <person name="Mikheyev A.S."/>
        </authorList>
    </citation>
    <scope>NUCLEOTIDE SEQUENCE [LARGE SCALE GENOMIC DNA]</scope>
    <source>
        <strain evidence="1">Daus_M_001</strain>
        <tissue evidence="1">Leg muscle</tissue>
    </source>
</reference>
<protein>
    <submittedName>
        <fullName evidence="1">Uncharacterized protein</fullName>
    </submittedName>
</protein>
<gene>
    <name evidence="1" type="ORF">PR048_000859</name>
</gene>
<organism evidence="1 2">
    <name type="scientific">Dryococelus australis</name>
    <dbReference type="NCBI Taxonomy" id="614101"/>
    <lineage>
        <taxon>Eukaryota</taxon>
        <taxon>Metazoa</taxon>
        <taxon>Ecdysozoa</taxon>
        <taxon>Arthropoda</taxon>
        <taxon>Hexapoda</taxon>
        <taxon>Insecta</taxon>
        <taxon>Pterygota</taxon>
        <taxon>Neoptera</taxon>
        <taxon>Polyneoptera</taxon>
        <taxon>Phasmatodea</taxon>
        <taxon>Verophasmatodea</taxon>
        <taxon>Anareolatae</taxon>
        <taxon>Phasmatidae</taxon>
        <taxon>Eurycanthinae</taxon>
        <taxon>Dryococelus</taxon>
    </lineage>
</organism>
<evidence type="ECO:0000313" key="1">
    <source>
        <dbReference type="EMBL" id="KAJ8895523.1"/>
    </source>
</evidence>
<accession>A0ABQ9II55</accession>
<evidence type="ECO:0000313" key="2">
    <source>
        <dbReference type="Proteomes" id="UP001159363"/>
    </source>
</evidence>
<dbReference type="Proteomes" id="UP001159363">
    <property type="component" value="Chromosome 1"/>
</dbReference>
<comment type="caution">
    <text evidence="1">The sequence shown here is derived from an EMBL/GenBank/DDBJ whole genome shotgun (WGS) entry which is preliminary data.</text>
</comment>